<proteinExistence type="predicted"/>
<evidence type="ECO:0000313" key="3">
    <source>
        <dbReference type="Proteomes" id="UP000784294"/>
    </source>
</evidence>
<evidence type="ECO:0000313" key="2">
    <source>
        <dbReference type="EMBL" id="VEL40028.1"/>
    </source>
</evidence>
<keyword evidence="1" id="KW-0472">Membrane</keyword>
<dbReference type="Proteomes" id="UP000784294">
    <property type="component" value="Unassembled WGS sequence"/>
</dbReference>
<gene>
    <name evidence="2" type="ORF">PXEA_LOCUS33468</name>
</gene>
<feature type="transmembrane region" description="Helical" evidence="1">
    <location>
        <begin position="58"/>
        <end position="77"/>
    </location>
</feature>
<accession>A0A448XM72</accession>
<comment type="caution">
    <text evidence="2">The sequence shown here is derived from an EMBL/GenBank/DDBJ whole genome shotgun (WGS) entry which is preliminary data.</text>
</comment>
<keyword evidence="1" id="KW-0812">Transmembrane</keyword>
<sequence>MERFEAGFYQKTTLHSHWPTVDWLFGNSLEQIIFEANSLGYGENVPIFLSVIYRQPTLAPIATASILFLSRILCMLPKQTRRRPDNRKISKKKTTGSR</sequence>
<keyword evidence="1" id="KW-1133">Transmembrane helix</keyword>
<evidence type="ECO:0000256" key="1">
    <source>
        <dbReference type="SAM" id="Phobius"/>
    </source>
</evidence>
<dbReference type="EMBL" id="CAAALY010263391">
    <property type="protein sequence ID" value="VEL40028.1"/>
    <property type="molecule type" value="Genomic_DNA"/>
</dbReference>
<organism evidence="2 3">
    <name type="scientific">Protopolystoma xenopodis</name>
    <dbReference type="NCBI Taxonomy" id="117903"/>
    <lineage>
        <taxon>Eukaryota</taxon>
        <taxon>Metazoa</taxon>
        <taxon>Spiralia</taxon>
        <taxon>Lophotrochozoa</taxon>
        <taxon>Platyhelminthes</taxon>
        <taxon>Monogenea</taxon>
        <taxon>Polyopisthocotylea</taxon>
        <taxon>Polystomatidea</taxon>
        <taxon>Polystomatidae</taxon>
        <taxon>Protopolystoma</taxon>
    </lineage>
</organism>
<reference evidence="2" key="1">
    <citation type="submission" date="2018-11" db="EMBL/GenBank/DDBJ databases">
        <authorList>
            <consortium name="Pathogen Informatics"/>
        </authorList>
    </citation>
    <scope>NUCLEOTIDE SEQUENCE</scope>
</reference>
<protein>
    <submittedName>
        <fullName evidence="2">Uncharacterized protein</fullName>
    </submittedName>
</protein>
<name>A0A448XM72_9PLAT</name>
<dbReference type="AlphaFoldDB" id="A0A448XM72"/>
<keyword evidence="3" id="KW-1185">Reference proteome</keyword>